<accession>A0A250F4D8</accession>
<gene>
    <name evidence="1" type="ORF">CGC59_10065</name>
</gene>
<evidence type="ECO:0000313" key="1">
    <source>
        <dbReference type="EMBL" id="ATA80000.1"/>
    </source>
</evidence>
<sequence>MNLETIITHYRNCLAALPDAILIGEIPEGAENIPSEVLQLIAPAHCAFLKLCNGGSFGDIILWNTEELLDNQYRVPAEQPSWYEIGQLLYEPLFLDKHTQHVIFPADSYEGIEEIDVDFNTFVSEYIFGSKYKEKIIGYDNADDDWSVFLNNSSIC</sequence>
<evidence type="ECO:0000313" key="2">
    <source>
        <dbReference type="Proteomes" id="UP000217334"/>
    </source>
</evidence>
<reference evidence="2" key="1">
    <citation type="submission" date="2017-06" db="EMBL/GenBank/DDBJ databases">
        <title>Capnocytophaga spp. assemblies.</title>
        <authorList>
            <person name="Gulvik C.A."/>
        </authorList>
    </citation>
    <scope>NUCLEOTIDE SEQUENCE [LARGE SCALE GENOMIC DNA]</scope>
    <source>
        <strain evidence="2">H4486</strain>
    </source>
</reference>
<dbReference type="AlphaFoldDB" id="A0A250F4D8"/>
<dbReference type="RefSeq" id="WP_095898879.1">
    <property type="nucleotide sequence ID" value="NZ_CP022379.1"/>
</dbReference>
<dbReference type="EMBL" id="CP022383">
    <property type="protein sequence ID" value="ATA80000.1"/>
    <property type="molecule type" value="Genomic_DNA"/>
</dbReference>
<dbReference type="Proteomes" id="UP000217334">
    <property type="component" value="Chromosome"/>
</dbReference>
<evidence type="ECO:0008006" key="3">
    <source>
        <dbReference type="Google" id="ProtNLM"/>
    </source>
</evidence>
<name>A0A250F4D8_CAPSP</name>
<organism evidence="1 2">
    <name type="scientific">Capnocytophaga sputigena</name>
    <dbReference type="NCBI Taxonomy" id="1019"/>
    <lineage>
        <taxon>Bacteria</taxon>
        <taxon>Pseudomonadati</taxon>
        <taxon>Bacteroidota</taxon>
        <taxon>Flavobacteriia</taxon>
        <taxon>Flavobacteriales</taxon>
        <taxon>Flavobacteriaceae</taxon>
        <taxon>Capnocytophaga</taxon>
    </lineage>
</organism>
<dbReference type="GeneID" id="78162874"/>
<proteinExistence type="predicted"/>
<protein>
    <recommendedName>
        <fullName evidence="3">SMI1/KNR4 family protein</fullName>
    </recommendedName>
</protein>